<gene>
    <name evidence="4" type="ordered locus">Sgly_1863</name>
</gene>
<comment type="similarity">
    <text evidence="1 2">Belongs to the anti-sigma-factor antagonist family.</text>
</comment>
<dbReference type="RefSeq" id="WP_013625028.1">
    <property type="nucleotide sequence ID" value="NC_015172.1"/>
</dbReference>
<evidence type="ECO:0000256" key="2">
    <source>
        <dbReference type="RuleBase" id="RU003749"/>
    </source>
</evidence>
<reference evidence="4 5" key="1">
    <citation type="journal article" date="2011" name="Stand. Genomic Sci.">
        <title>Complete genome sequence of Syntrophobotulus glycolicus type strain (FlGlyR).</title>
        <authorList>
            <person name="Han C."/>
            <person name="Mwirichia R."/>
            <person name="Chertkov O."/>
            <person name="Held B."/>
            <person name="Lapidus A."/>
            <person name="Nolan M."/>
            <person name="Lucas S."/>
            <person name="Hammon N."/>
            <person name="Deshpande S."/>
            <person name="Cheng J.F."/>
            <person name="Tapia R."/>
            <person name="Goodwin L."/>
            <person name="Pitluck S."/>
            <person name="Huntemann M."/>
            <person name="Liolios K."/>
            <person name="Ivanova N."/>
            <person name="Pagani I."/>
            <person name="Mavromatis K."/>
            <person name="Ovchinikova G."/>
            <person name="Pati A."/>
            <person name="Chen A."/>
            <person name="Palaniappan K."/>
            <person name="Land M."/>
            <person name="Hauser L."/>
            <person name="Brambilla E.M."/>
            <person name="Rohde M."/>
            <person name="Spring S."/>
            <person name="Sikorski J."/>
            <person name="Goker M."/>
            <person name="Woyke T."/>
            <person name="Bristow J."/>
            <person name="Eisen J.A."/>
            <person name="Markowitz V."/>
            <person name="Hugenholtz P."/>
            <person name="Kyrpides N.C."/>
            <person name="Klenk H.P."/>
            <person name="Detter J.C."/>
        </authorList>
    </citation>
    <scope>NUCLEOTIDE SEQUENCE [LARGE SCALE GENOMIC DNA]</scope>
    <source>
        <strain evidence="5">DSM 8271 / FlGlyR</strain>
    </source>
</reference>
<dbReference type="KEGG" id="sgy:Sgly_1863"/>
<reference evidence="5" key="2">
    <citation type="submission" date="2011-02" db="EMBL/GenBank/DDBJ databases">
        <title>The complete genome of Syntrophobotulus glycolicus DSM 8271.</title>
        <authorList>
            <person name="Lucas S."/>
            <person name="Copeland A."/>
            <person name="Lapidus A."/>
            <person name="Bruce D."/>
            <person name="Goodwin L."/>
            <person name="Pitluck S."/>
            <person name="Kyrpides N."/>
            <person name="Mavromatis K."/>
            <person name="Pagani I."/>
            <person name="Ivanova N."/>
            <person name="Mikhailova N."/>
            <person name="Chertkov O."/>
            <person name="Held B."/>
            <person name="Detter J.C."/>
            <person name="Tapia R."/>
            <person name="Han C."/>
            <person name="Land M."/>
            <person name="Hauser L."/>
            <person name="Markowitz V."/>
            <person name="Cheng J.-F."/>
            <person name="Hugenholtz P."/>
            <person name="Woyke T."/>
            <person name="Wu D."/>
            <person name="Spring S."/>
            <person name="Schroeder M."/>
            <person name="Brambilla E."/>
            <person name="Klenk H.-P."/>
            <person name="Eisen J.A."/>
        </authorList>
    </citation>
    <scope>NUCLEOTIDE SEQUENCE [LARGE SCALE GENOMIC DNA]</scope>
    <source>
        <strain evidence="5">DSM 8271 / FlGlyR</strain>
    </source>
</reference>
<dbReference type="InterPro" id="IPR003658">
    <property type="entry name" value="Anti-sigma_ant"/>
</dbReference>
<sequence length="104" mass="11838">MEKKVERQTMYLFLDGELDLNNAQSLRNVIDRDIDKKGIKTVIINMENVKFIDSSGLGMILGRYKKLLTLGGKLKIVNAPPHVYKIMEMAGLPKIIQFEKDETA</sequence>
<name>F0T073_SYNGF</name>
<dbReference type="PANTHER" id="PTHR33495:SF2">
    <property type="entry name" value="ANTI-SIGMA FACTOR ANTAGONIST TM_1081-RELATED"/>
    <property type="match status" value="1"/>
</dbReference>
<dbReference type="NCBIfam" id="TIGR00377">
    <property type="entry name" value="ant_ant_sig"/>
    <property type="match status" value="1"/>
</dbReference>
<evidence type="ECO:0000313" key="5">
    <source>
        <dbReference type="Proteomes" id="UP000007488"/>
    </source>
</evidence>
<evidence type="ECO:0000256" key="1">
    <source>
        <dbReference type="ARBA" id="ARBA00009013"/>
    </source>
</evidence>
<dbReference type="EMBL" id="CP002547">
    <property type="protein sequence ID" value="ADY56160.1"/>
    <property type="molecule type" value="Genomic_DNA"/>
</dbReference>
<dbReference type="Pfam" id="PF01740">
    <property type="entry name" value="STAS"/>
    <property type="match status" value="1"/>
</dbReference>
<feature type="domain" description="STAS" evidence="3">
    <location>
        <begin position="1"/>
        <end position="104"/>
    </location>
</feature>
<evidence type="ECO:0000259" key="3">
    <source>
        <dbReference type="PROSITE" id="PS50801"/>
    </source>
</evidence>
<proteinExistence type="inferred from homology"/>
<dbReference type="AlphaFoldDB" id="F0T073"/>
<organism evidence="4 5">
    <name type="scientific">Syntrophobotulus glycolicus (strain DSM 8271 / FlGlyR)</name>
    <dbReference type="NCBI Taxonomy" id="645991"/>
    <lineage>
        <taxon>Bacteria</taxon>
        <taxon>Bacillati</taxon>
        <taxon>Bacillota</taxon>
        <taxon>Clostridia</taxon>
        <taxon>Eubacteriales</taxon>
        <taxon>Desulfitobacteriaceae</taxon>
        <taxon>Syntrophobotulus</taxon>
    </lineage>
</organism>
<dbReference type="SUPFAM" id="SSF52091">
    <property type="entry name" value="SpoIIaa-like"/>
    <property type="match status" value="1"/>
</dbReference>
<evidence type="ECO:0000313" key="4">
    <source>
        <dbReference type="EMBL" id="ADY56160.1"/>
    </source>
</evidence>
<dbReference type="eggNOG" id="COG1366">
    <property type="taxonomic scope" value="Bacteria"/>
</dbReference>
<dbReference type="Gene3D" id="3.30.750.24">
    <property type="entry name" value="STAS domain"/>
    <property type="match status" value="1"/>
</dbReference>
<dbReference type="PANTHER" id="PTHR33495">
    <property type="entry name" value="ANTI-SIGMA FACTOR ANTAGONIST TM_1081-RELATED-RELATED"/>
    <property type="match status" value="1"/>
</dbReference>
<dbReference type="InterPro" id="IPR002645">
    <property type="entry name" value="STAS_dom"/>
</dbReference>
<keyword evidence="5" id="KW-1185">Reference proteome</keyword>
<accession>F0T073</accession>
<dbReference type="STRING" id="645991.Sgly_1863"/>
<dbReference type="HOGENOM" id="CLU_115403_7_0_9"/>
<dbReference type="GO" id="GO:0043856">
    <property type="term" value="F:anti-sigma factor antagonist activity"/>
    <property type="evidence" value="ECO:0007669"/>
    <property type="project" value="InterPro"/>
</dbReference>
<dbReference type="OrthoDB" id="9796601at2"/>
<protein>
    <recommendedName>
        <fullName evidence="2">Anti-sigma factor antagonist</fullName>
    </recommendedName>
</protein>
<dbReference type="PROSITE" id="PS50801">
    <property type="entry name" value="STAS"/>
    <property type="match status" value="1"/>
</dbReference>
<dbReference type="CDD" id="cd07043">
    <property type="entry name" value="STAS_anti-anti-sigma_factors"/>
    <property type="match status" value="1"/>
</dbReference>
<dbReference type="Proteomes" id="UP000007488">
    <property type="component" value="Chromosome"/>
</dbReference>
<dbReference type="InterPro" id="IPR036513">
    <property type="entry name" value="STAS_dom_sf"/>
</dbReference>